<dbReference type="InterPro" id="IPR009078">
    <property type="entry name" value="Ferritin-like_SF"/>
</dbReference>
<keyword evidence="2" id="KW-1185">Reference proteome</keyword>
<comment type="caution">
    <text evidence="1">The sequence shown here is derived from an EMBL/GenBank/DDBJ whole genome shotgun (WGS) entry which is preliminary data.</text>
</comment>
<dbReference type="Proteomes" id="UP001108123">
    <property type="component" value="Unassembled WGS sequence"/>
</dbReference>
<dbReference type="CDD" id="cd00657">
    <property type="entry name" value="Ferritin_like"/>
    <property type="match status" value="1"/>
</dbReference>
<evidence type="ECO:0000313" key="2">
    <source>
        <dbReference type="Proteomes" id="UP001108123"/>
    </source>
</evidence>
<reference evidence="1" key="1">
    <citation type="submission" date="2022-01" db="EMBL/GenBank/DDBJ databases">
        <title>Collection of gut derived symbiotic bacterial strains cultured from healthy donors.</title>
        <authorList>
            <person name="Lin H."/>
            <person name="Kohout C."/>
            <person name="Waligurski E."/>
            <person name="Pamer E.G."/>
        </authorList>
    </citation>
    <scope>NUCLEOTIDE SEQUENCE</scope>
    <source>
        <strain evidence="1">MSK.14.39</strain>
    </source>
</reference>
<protein>
    <submittedName>
        <fullName evidence="1">Ferritin-like domain-containing protein</fullName>
    </submittedName>
</protein>
<accession>A0A9Q4AA20</accession>
<name>A0A9Q4AA20_9FIRM</name>
<dbReference type="RefSeq" id="WP_226808450.1">
    <property type="nucleotide sequence ID" value="NZ_JAJBNW010000062.1"/>
</dbReference>
<proteinExistence type="predicted"/>
<dbReference type="Gene3D" id="6.10.140.1960">
    <property type="match status" value="1"/>
</dbReference>
<dbReference type="AlphaFoldDB" id="A0A9Q4AA20"/>
<dbReference type="EMBL" id="JAKNID010000002">
    <property type="protein sequence ID" value="MCG4564019.1"/>
    <property type="molecule type" value="Genomic_DNA"/>
</dbReference>
<organism evidence="1 2">
    <name type="scientific">Anaerosalibacter bizertensis</name>
    <dbReference type="NCBI Taxonomy" id="932217"/>
    <lineage>
        <taxon>Bacteria</taxon>
        <taxon>Bacillati</taxon>
        <taxon>Bacillota</taxon>
        <taxon>Tissierellia</taxon>
        <taxon>Tissierellales</taxon>
        <taxon>Sporanaerobacteraceae</taxon>
        <taxon>Anaerosalibacter</taxon>
    </lineage>
</organism>
<sequence>MILSLLRKYDPAQYQAYLNHINIKLGPKSPMQEYKPNYDKQIILNNIREDIKGEFEAVILYEQYLSIIPYVDVRDTLHYIINGEKNHTEYLTRLLLRYDKDKYNGLK</sequence>
<gene>
    <name evidence="1" type="ORF">L0P62_01015</name>
</gene>
<dbReference type="SUPFAM" id="SSF47240">
    <property type="entry name" value="Ferritin-like"/>
    <property type="match status" value="1"/>
</dbReference>
<evidence type="ECO:0000313" key="1">
    <source>
        <dbReference type="EMBL" id="MCG4564019.1"/>
    </source>
</evidence>